<dbReference type="GO" id="GO:0009626">
    <property type="term" value="P:plant-type hypersensitive response"/>
    <property type="evidence" value="ECO:0007669"/>
    <property type="project" value="UniProtKB-KW"/>
</dbReference>
<dbReference type="Gene3D" id="3.80.10.10">
    <property type="entry name" value="Ribonuclease Inhibitor"/>
    <property type="match status" value="1"/>
</dbReference>
<protein>
    <submittedName>
        <fullName evidence="14">Late blight resistance proteinR1B-16</fullName>
    </submittedName>
</protein>
<evidence type="ECO:0000256" key="2">
    <source>
        <dbReference type="ARBA" id="ARBA00004496"/>
    </source>
</evidence>
<evidence type="ECO:0000256" key="10">
    <source>
        <dbReference type="ARBA" id="ARBA00022840"/>
    </source>
</evidence>
<sequence length="853" mass="97105">MAYKLESLIRILQQILNPDNNRWILDHKRPQMESLLEKAASLKRILDMSSSASGPMNDSLMSQIRDAALKAEDIIESHMVDQRLSKPGAQSCIISPPDLHQVIKELDSGMDKLQRIMEHGSDVMRNSSFPDAVSSSPDPTSKNIVVGLDEDLIKLKDRLTGLESKLQVMPIVGMGGIGKTTLARNLYNDPLVISHFDTCAWTVISQDYDVRAVLLGLLGCIVGKLTDEMLQQKSSQLAVTLHKSLTGKRYLVVLDDMWNTKAWDDVRMFFPDNNNRSRVLLTTRELDVANYVDSSSAYHQMHLLNKYESWSLLHQEVFGKDDCPPELEKIGRSIASDCGGLPLAIHVIGGLLSEAKGRRDSWEHVASDVKAAIAEKDKQFSNILSLSYNHLPYHLKPCFLYMGAFPEDHEIRASKLIRIWVAEGFLKSKGDKILEEIAEENLKVLVDRNLLMVRERKSNGKAKSYSIHDLLRDLCVKKAGEDKFLHVKNQQVHNVPKGLFCFPRRVSVHPSYRIRDVYGSLEFMSLVRSFLCIGLASRAILSPVFFALRLLRVLELWDIEFHQFPTEILELVNLRYLAFSCNSVLPSAVSRLWNLQTLIVRSSIDFNILPSEIWEMQHLRHFKFSNSEIFVEPEYRQTYVQDKLQTLSTTNVGGLIESNILGCIPNIKNLGITSHGPPDVIDLSHLHKLETLKFSDFRLIGHNFLCKVIFPPSIIKLKLSWCRITWGFMKTVGSLPNLEVLKIQNCTFKDQEMQPTDQEWEPTEGEFCSLQFLLLEKLELVHWRADETHFPRLRHLVIRECSALEEIPSGIGDIPTLEIIELDKCNLSVVASAKQIQEEQHEYGNYGFEVLIC</sequence>
<reference evidence="14" key="2">
    <citation type="journal article" date="2024" name="Plant">
        <title>Genomic evolution and insights into agronomic trait innovations of Sesamum species.</title>
        <authorList>
            <person name="Miao H."/>
            <person name="Wang L."/>
            <person name="Qu L."/>
            <person name="Liu H."/>
            <person name="Sun Y."/>
            <person name="Le M."/>
            <person name="Wang Q."/>
            <person name="Wei S."/>
            <person name="Zheng Y."/>
            <person name="Lin W."/>
            <person name="Duan Y."/>
            <person name="Cao H."/>
            <person name="Xiong S."/>
            <person name="Wang X."/>
            <person name="Wei L."/>
            <person name="Li C."/>
            <person name="Ma Q."/>
            <person name="Ju M."/>
            <person name="Zhao R."/>
            <person name="Li G."/>
            <person name="Mu C."/>
            <person name="Tian Q."/>
            <person name="Mei H."/>
            <person name="Zhang T."/>
            <person name="Gao T."/>
            <person name="Zhang H."/>
        </authorList>
    </citation>
    <scope>NUCLEOTIDE SEQUENCE</scope>
    <source>
        <strain evidence="14">G02</strain>
    </source>
</reference>
<dbReference type="Pfam" id="PF00931">
    <property type="entry name" value="NB-ARC"/>
    <property type="match status" value="1"/>
</dbReference>
<name>A0AAW2S8K7_SESRA</name>
<dbReference type="InterPro" id="IPR036388">
    <property type="entry name" value="WH-like_DNA-bd_sf"/>
</dbReference>
<comment type="caution">
    <text evidence="14">The sequence shown here is derived from an EMBL/GenBank/DDBJ whole genome shotgun (WGS) entry which is preliminary data.</text>
</comment>
<evidence type="ECO:0000256" key="4">
    <source>
        <dbReference type="ARBA" id="ARBA00022490"/>
    </source>
</evidence>
<dbReference type="InterPro" id="IPR042197">
    <property type="entry name" value="Apaf_helical"/>
</dbReference>
<feature type="domain" description="Disease resistance protein winged helix" evidence="12">
    <location>
        <begin position="405"/>
        <end position="475"/>
    </location>
</feature>
<evidence type="ECO:0000256" key="5">
    <source>
        <dbReference type="ARBA" id="ARBA00022614"/>
    </source>
</evidence>
<evidence type="ECO:0000256" key="7">
    <source>
        <dbReference type="ARBA" id="ARBA00022737"/>
    </source>
</evidence>
<evidence type="ECO:0000259" key="12">
    <source>
        <dbReference type="Pfam" id="PF23559"/>
    </source>
</evidence>
<dbReference type="FunFam" id="3.40.50.300:FF:001091">
    <property type="entry name" value="Probable disease resistance protein At1g61300"/>
    <property type="match status" value="1"/>
</dbReference>
<proteinExistence type="inferred from homology"/>
<feature type="domain" description="Disease resistance R13L4/SHOC-2-like LRR" evidence="13">
    <location>
        <begin position="527"/>
        <end position="754"/>
    </location>
</feature>
<evidence type="ECO:0000313" key="14">
    <source>
        <dbReference type="EMBL" id="KAL0388821.1"/>
    </source>
</evidence>
<dbReference type="GO" id="GO:0043531">
    <property type="term" value="F:ADP binding"/>
    <property type="evidence" value="ECO:0007669"/>
    <property type="project" value="InterPro"/>
</dbReference>
<dbReference type="Gene3D" id="1.10.10.10">
    <property type="entry name" value="Winged helix-like DNA-binding domain superfamily/Winged helix DNA-binding domain"/>
    <property type="match status" value="1"/>
</dbReference>
<reference evidence="14" key="1">
    <citation type="submission" date="2020-06" db="EMBL/GenBank/DDBJ databases">
        <authorList>
            <person name="Li T."/>
            <person name="Hu X."/>
            <person name="Zhang T."/>
            <person name="Song X."/>
            <person name="Zhang H."/>
            <person name="Dai N."/>
            <person name="Sheng W."/>
            <person name="Hou X."/>
            <person name="Wei L."/>
        </authorList>
    </citation>
    <scope>NUCLEOTIDE SEQUENCE</scope>
    <source>
        <strain evidence="14">G02</strain>
        <tissue evidence="14">Leaf</tissue>
    </source>
</reference>
<keyword evidence="9" id="KW-0611">Plant defense</keyword>
<comment type="subcellular location">
    <subcellularLocation>
        <location evidence="2">Cytoplasm</location>
    </subcellularLocation>
</comment>
<dbReference type="Gene3D" id="1.20.5.4130">
    <property type="match status" value="1"/>
</dbReference>
<dbReference type="PANTHER" id="PTHR23155">
    <property type="entry name" value="DISEASE RESISTANCE PROTEIN RP"/>
    <property type="match status" value="1"/>
</dbReference>
<dbReference type="Pfam" id="PF23598">
    <property type="entry name" value="LRR_14"/>
    <property type="match status" value="1"/>
</dbReference>
<dbReference type="InterPro" id="IPR027417">
    <property type="entry name" value="P-loop_NTPase"/>
</dbReference>
<evidence type="ECO:0000256" key="8">
    <source>
        <dbReference type="ARBA" id="ARBA00022741"/>
    </source>
</evidence>
<gene>
    <name evidence="14" type="ORF">Sradi_2763900</name>
</gene>
<evidence type="ECO:0000259" key="11">
    <source>
        <dbReference type="Pfam" id="PF00931"/>
    </source>
</evidence>
<dbReference type="EMBL" id="JACGWJ010000011">
    <property type="protein sequence ID" value="KAL0388821.1"/>
    <property type="molecule type" value="Genomic_DNA"/>
</dbReference>
<dbReference type="PRINTS" id="PR00364">
    <property type="entry name" value="DISEASERSIST"/>
</dbReference>
<dbReference type="Gene3D" id="3.40.50.300">
    <property type="entry name" value="P-loop containing nucleotide triphosphate hydrolases"/>
    <property type="match status" value="1"/>
</dbReference>
<dbReference type="InterPro" id="IPR058922">
    <property type="entry name" value="WHD_DRP"/>
</dbReference>
<keyword evidence="7" id="KW-0677">Repeat</keyword>
<dbReference type="InterPro" id="IPR002182">
    <property type="entry name" value="NB-ARC"/>
</dbReference>
<keyword evidence="8" id="KW-0547">Nucleotide-binding</keyword>
<evidence type="ECO:0000256" key="3">
    <source>
        <dbReference type="ARBA" id="ARBA00008894"/>
    </source>
</evidence>
<dbReference type="Gene3D" id="1.10.8.430">
    <property type="entry name" value="Helical domain of apoptotic protease-activating factors"/>
    <property type="match status" value="1"/>
</dbReference>
<keyword evidence="4" id="KW-0963">Cytoplasm</keyword>
<comment type="function">
    <text evidence="1">Confers resistance to late blight (Phytophthora infestans) races carrying the avirulence gene Avr1. Resistance proteins guard the plant against pathogens that contain an appropriate avirulence protein via an indirect interaction with this avirulence protein. That triggers a defense system including the hypersensitive response, which restricts the pathogen growth.</text>
</comment>
<dbReference type="FunFam" id="1.10.10.10:FF:000322">
    <property type="entry name" value="Probable disease resistance protein At1g63360"/>
    <property type="match status" value="1"/>
</dbReference>
<evidence type="ECO:0000259" key="13">
    <source>
        <dbReference type="Pfam" id="PF23598"/>
    </source>
</evidence>
<dbReference type="SUPFAM" id="SSF52058">
    <property type="entry name" value="L domain-like"/>
    <property type="match status" value="1"/>
</dbReference>
<dbReference type="InterPro" id="IPR055414">
    <property type="entry name" value="LRR_R13L4/SHOC2-like"/>
</dbReference>
<dbReference type="GO" id="GO:0051607">
    <property type="term" value="P:defense response to virus"/>
    <property type="evidence" value="ECO:0007669"/>
    <property type="project" value="UniProtKB-ARBA"/>
</dbReference>
<dbReference type="GO" id="GO:0005524">
    <property type="term" value="F:ATP binding"/>
    <property type="evidence" value="ECO:0007669"/>
    <property type="project" value="UniProtKB-KW"/>
</dbReference>
<accession>A0AAW2S8K7</accession>
<keyword evidence="5" id="KW-0433">Leucine-rich repeat</keyword>
<feature type="domain" description="NB-ARC" evidence="11">
    <location>
        <begin position="152"/>
        <end position="322"/>
    </location>
</feature>
<keyword evidence="6" id="KW-0381">Hypersensitive response</keyword>
<dbReference type="SUPFAM" id="SSF52540">
    <property type="entry name" value="P-loop containing nucleoside triphosphate hydrolases"/>
    <property type="match status" value="1"/>
</dbReference>
<dbReference type="Pfam" id="PF23559">
    <property type="entry name" value="WHD_DRP"/>
    <property type="match status" value="1"/>
</dbReference>
<organism evidence="14">
    <name type="scientific">Sesamum radiatum</name>
    <name type="common">Black benniseed</name>
    <dbReference type="NCBI Taxonomy" id="300843"/>
    <lineage>
        <taxon>Eukaryota</taxon>
        <taxon>Viridiplantae</taxon>
        <taxon>Streptophyta</taxon>
        <taxon>Embryophyta</taxon>
        <taxon>Tracheophyta</taxon>
        <taxon>Spermatophyta</taxon>
        <taxon>Magnoliopsida</taxon>
        <taxon>eudicotyledons</taxon>
        <taxon>Gunneridae</taxon>
        <taxon>Pentapetalae</taxon>
        <taxon>asterids</taxon>
        <taxon>lamiids</taxon>
        <taxon>Lamiales</taxon>
        <taxon>Pedaliaceae</taxon>
        <taxon>Sesamum</taxon>
    </lineage>
</organism>
<dbReference type="AlphaFoldDB" id="A0AAW2S8K7"/>
<comment type="similarity">
    <text evidence="3">Belongs to the disease resistance NB-LRR family.</text>
</comment>
<dbReference type="PANTHER" id="PTHR23155:SF1152">
    <property type="entry name" value="AAA+ ATPASE DOMAIN-CONTAINING PROTEIN"/>
    <property type="match status" value="1"/>
</dbReference>
<evidence type="ECO:0000256" key="1">
    <source>
        <dbReference type="ARBA" id="ARBA00002074"/>
    </source>
</evidence>
<dbReference type="GO" id="GO:0005737">
    <property type="term" value="C:cytoplasm"/>
    <property type="evidence" value="ECO:0007669"/>
    <property type="project" value="UniProtKB-SubCell"/>
</dbReference>
<dbReference type="InterPro" id="IPR044974">
    <property type="entry name" value="Disease_R_plants"/>
</dbReference>
<evidence type="ECO:0000256" key="9">
    <source>
        <dbReference type="ARBA" id="ARBA00022821"/>
    </source>
</evidence>
<evidence type="ECO:0000256" key="6">
    <source>
        <dbReference type="ARBA" id="ARBA00022667"/>
    </source>
</evidence>
<dbReference type="InterPro" id="IPR032675">
    <property type="entry name" value="LRR_dom_sf"/>
</dbReference>
<keyword evidence="10" id="KW-0067">ATP-binding</keyword>